<dbReference type="HAMAP" id="MF_00917">
    <property type="entry name" value="QueE"/>
    <property type="match status" value="1"/>
</dbReference>
<feature type="binding site" evidence="8">
    <location>
        <position position="33"/>
    </location>
    <ligand>
        <name>[4Fe-4S] cluster</name>
        <dbReference type="ChEBI" id="CHEBI:49883"/>
        <note>4Fe-4S-S-AdoMet</note>
    </ligand>
</feature>
<feature type="binding site" evidence="8">
    <location>
        <position position="42"/>
    </location>
    <ligand>
        <name>Mg(2+)</name>
        <dbReference type="ChEBI" id="CHEBI:18420"/>
    </ligand>
</feature>
<dbReference type="GO" id="GO:0008616">
    <property type="term" value="P:tRNA queuosine(34) biosynthetic process"/>
    <property type="evidence" value="ECO:0007669"/>
    <property type="project" value="UniProtKB-UniRule"/>
</dbReference>
<evidence type="ECO:0000259" key="9">
    <source>
        <dbReference type="PROSITE" id="PS51918"/>
    </source>
</evidence>
<feature type="binding site" evidence="8">
    <location>
        <begin position="39"/>
        <end position="41"/>
    </location>
    <ligand>
        <name>S-adenosyl-L-methionine</name>
        <dbReference type="ChEBI" id="CHEBI:59789"/>
    </ligand>
</feature>
<evidence type="ECO:0000256" key="6">
    <source>
        <dbReference type="ARBA" id="ARBA00023014"/>
    </source>
</evidence>
<gene>
    <name evidence="8 10" type="primary">queE</name>
    <name evidence="11" type="ORF">AFERRI_20908</name>
    <name evidence="10" type="ORF">AFERRI_560148</name>
</gene>
<dbReference type="InterPro" id="IPR013785">
    <property type="entry name" value="Aldolase_TIM"/>
</dbReference>
<evidence type="ECO:0000313" key="10">
    <source>
        <dbReference type="EMBL" id="CDQ11599.1"/>
    </source>
</evidence>
<keyword evidence="8" id="KW-0671">Queuosine biosynthesis</keyword>
<feature type="binding site" evidence="8">
    <location>
        <position position="72"/>
    </location>
    <ligand>
        <name>substrate</name>
    </ligand>
</feature>
<keyword evidence="2 8" id="KW-0949">S-adenosyl-L-methionine</keyword>
<protein>
    <recommendedName>
        <fullName evidence="8">7-carboxy-7-deazaguanine synthase</fullName>
        <shortName evidence="8">CDG synthase</shortName>
        <ecNumber evidence="8">4.3.99.3</ecNumber>
    </recommendedName>
    <alternativeName>
        <fullName evidence="8">Queuosine biosynthesis protein QueE</fullName>
    </alternativeName>
</protein>
<evidence type="ECO:0000313" key="12">
    <source>
        <dbReference type="Proteomes" id="UP000193925"/>
    </source>
</evidence>
<dbReference type="RefSeq" id="WP_035194697.1">
    <property type="nucleotide sequence ID" value="NZ_CCCS020000052.1"/>
</dbReference>
<comment type="cofactor">
    <cofactor evidence="8">
        <name>Mg(2+)</name>
        <dbReference type="ChEBI" id="CHEBI:18420"/>
    </cofactor>
</comment>
<dbReference type="PIRSF" id="PIRSF000370">
    <property type="entry name" value="QueE"/>
    <property type="match status" value="1"/>
</dbReference>
<dbReference type="InterPro" id="IPR027621">
    <property type="entry name" value="rSAM_QueE_gams"/>
</dbReference>
<dbReference type="CDD" id="cd01335">
    <property type="entry name" value="Radical_SAM"/>
    <property type="match status" value="1"/>
</dbReference>
<comment type="caution">
    <text evidence="8">Lacks conserved residue(s) required for the propagation of feature annotation.</text>
</comment>
<dbReference type="GO" id="GO:0016840">
    <property type="term" value="F:carbon-nitrogen lyase activity"/>
    <property type="evidence" value="ECO:0007669"/>
    <property type="project" value="UniProtKB-UniRule"/>
</dbReference>
<dbReference type="PANTHER" id="PTHR42836:SF1">
    <property type="entry name" value="7-CARBOXY-7-DEAZAGUANINE SYNTHASE"/>
    <property type="match status" value="1"/>
</dbReference>
<reference evidence="10" key="2">
    <citation type="submission" date="2014-07" db="EMBL/GenBank/DDBJ databases">
        <title>Initial genome analysis of the psychrotolerant acidophile Acidithiobacillus ferrivorans CF27: insights into iron and sulfur oxidation pathways and into biofilm formation.</title>
        <authorList>
            <person name="Talla E."/>
            <person name="Hedrich S."/>
            <person name="Mangenot S."/>
            <person name="Ji B."/>
            <person name="Johnson D.B."/>
            <person name="Barbe V."/>
            <person name="Bonnefoy V."/>
        </authorList>
    </citation>
    <scope>NUCLEOTIDE SEQUENCE [LARGE SCALE GENOMIC DNA]</scope>
    <source>
        <strain evidence="10">CF27</strain>
    </source>
</reference>
<dbReference type="EC" id="4.3.99.3" evidence="8"/>
<feature type="binding site" evidence="8">
    <location>
        <position position="74"/>
    </location>
    <ligand>
        <name>S-adenosyl-L-methionine</name>
        <dbReference type="ChEBI" id="CHEBI:59789"/>
    </ligand>
</feature>
<accession>A0A060UYP1</accession>
<dbReference type="EMBL" id="LT841305">
    <property type="protein sequence ID" value="SMH66119.1"/>
    <property type="molecule type" value="Genomic_DNA"/>
</dbReference>
<dbReference type="Gene3D" id="3.20.20.70">
    <property type="entry name" value="Aldolase class I"/>
    <property type="match status" value="1"/>
</dbReference>
<dbReference type="Proteomes" id="UP000193925">
    <property type="component" value="Chromosome AFERRI"/>
</dbReference>
<comment type="similarity">
    <text evidence="8">Belongs to the radical SAM superfamily. 7-carboxy-7-deazaguanine synthase family.</text>
</comment>
<evidence type="ECO:0000256" key="3">
    <source>
        <dbReference type="ARBA" id="ARBA00022723"/>
    </source>
</evidence>
<evidence type="ECO:0000256" key="1">
    <source>
        <dbReference type="ARBA" id="ARBA00022485"/>
    </source>
</evidence>
<dbReference type="AlphaFoldDB" id="A0A060UYP1"/>
<sequence length="214" mass="23717">MEGRLRITEIFHSLQGETRSVGRPATFVRLTGCPLRCHYCDTAYAFYGGEWQQIAGILEAVRAGGNRLVVVTGGEPLAQADVLPLLTQLCDAGYEVFLETSGALSVAGVDTRVVKVLDLKSPDSGECERNLWENLPLLNPQDQIKFVLCSRADYDWAKDVLVREALAERCEILFSPSHGALALRDLAEWILADHLPVRLQIQLHKLIWGDLPGH</sequence>
<dbReference type="NCBIfam" id="TIGR04349">
    <property type="entry name" value="rSAM_QueE_gams"/>
    <property type="match status" value="1"/>
</dbReference>
<evidence type="ECO:0000256" key="7">
    <source>
        <dbReference type="ARBA" id="ARBA00023239"/>
    </source>
</evidence>
<dbReference type="GO" id="GO:0000287">
    <property type="term" value="F:magnesium ion binding"/>
    <property type="evidence" value="ECO:0007669"/>
    <property type="project" value="UniProtKB-UniRule"/>
</dbReference>
<comment type="cofactor">
    <cofactor evidence="8">
        <name>S-adenosyl-L-methionine</name>
        <dbReference type="ChEBI" id="CHEBI:59789"/>
    </cofactor>
    <text evidence="8">Binds 1 S-adenosyl-L-methionine per subunit.</text>
</comment>
<keyword evidence="1 8" id="KW-0004">4Fe-4S</keyword>
<proteinExistence type="inferred from homology"/>
<dbReference type="InterPro" id="IPR058240">
    <property type="entry name" value="rSAM_sf"/>
</dbReference>
<dbReference type="InterPro" id="IPR024924">
    <property type="entry name" value="7-CO-7-deazaguanine_synth-like"/>
</dbReference>
<reference evidence="10" key="1">
    <citation type="submission" date="2014-03" db="EMBL/GenBank/DDBJ databases">
        <authorList>
            <person name="Genoscope - CEA"/>
        </authorList>
    </citation>
    <scope>NUCLEOTIDE SEQUENCE [LARGE SCALE GENOMIC DNA]</scope>
    <source>
        <strain evidence="10">CF27</strain>
    </source>
</reference>
<reference evidence="11 12" key="3">
    <citation type="submission" date="2017-03" db="EMBL/GenBank/DDBJ databases">
        <authorList>
            <person name="Regsiter A."/>
            <person name="William W."/>
        </authorList>
    </citation>
    <scope>NUCLEOTIDE SEQUENCE [LARGE SCALE GENOMIC DNA]</scope>
    <source>
        <strain evidence="11">PRJEB5721</strain>
    </source>
</reference>
<organism evidence="10">
    <name type="scientific">Acidithiobacillus ferrivorans</name>
    <dbReference type="NCBI Taxonomy" id="160808"/>
    <lineage>
        <taxon>Bacteria</taxon>
        <taxon>Pseudomonadati</taxon>
        <taxon>Pseudomonadota</taxon>
        <taxon>Acidithiobacillia</taxon>
        <taxon>Acidithiobacillales</taxon>
        <taxon>Acidithiobacillaceae</taxon>
        <taxon>Acidithiobacillus</taxon>
    </lineage>
</organism>
<dbReference type="PANTHER" id="PTHR42836">
    <property type="entry name" value="7-CARBOXY-7-DEAZAGUANINE SYNTHASE"/>
    <property type="match status" value="1"/>
</dbReference>
<dbReference type="InterPro" id="IPR007197">
    <property type="entry name" value="rSAM"/>
</dbReference>
<comment type="subunit">
    <text evidence="8">Homodimer.</text>
</comment>
<comment type="function">
    <text evidence="8">Catalyzes the complex heterocyclic radical-mediated conversion of 6-carboxy-5,6,7,8-tetrahydropterin (CPH4) to 7-carboxy-7-deazaguanine (CDG), a step common to the biosynthetic pathways of all 7-deazapurine-containing compounds.</text>
</comment>
<comment type="catalytic activity">
    <reaction evidence="8">
        <text>6-carboxy-5,6,7,8-tetrahydropterin + H(+) = 7-carboxy-7-carbaguanine + NH4(+)</text>
        <dbReference type="Rhea" id="RHEA:27974"/>
        <dbReference type="ChEBI" id="CHEBI:15378"/>
        <dbReference type="ChEBI" id="CHEBI:28938"/>
        <dbReference type="ChEBI" id="CHEBI:61032"/>
        <dbReference type="ChEBI" id="CHEBI:61036"/>
        <dbReference type="EC" id="4.3.99.3"/>
    </reaction>
</comment>
<keyword evidence="5 8" id="KW-0408">Iron</keyword>
<dbReference type="GO" id="GO:1904047">
    <property type="term" value="F:S-adenosyl-L-methionine binding"/>
    <property type="evidence" value="ECO:0007669"/>
    <property type="project" value="UniProtKB-UniRule"/>
</dbReference>
<dbReference type="GO" id="GO:0051539">
    <property type="term" value="F:4 iron, 4 sulfur cluster binding"/>
    <property type="evidence" value="ECO:0007669"/>
    <property type="project" value="UniProtKB-UniRule"/>
</dbReference>
<dbReference type="SUPFAM" id="SSF102114">
    <property type="entry name" value="Radical SAM enzymes"/>
    <property type="match status" value="1"/>
</dbReference>
<dbReference type="Pfam" id="PF04055">
    <property type="entry name" value="Radical_SAM"/>
    <property type="match status" value="1"/>
</dbReference>
<feature type="binding site" evidence="8">
    <location>
        <position position="29"/>
    </location>
    <ligand>
        <name>substrate</name>
    </ligand>
</feature>
<dbReference type="PROSITE" id="PS51918">
    <property type="entry name" value="RADICAL_SAM"/>
    <property type="match status" value="1"/>
</dbReference>
<keyword evidence="3 8" id="KW-0479">Metal-binding</keyword>
<name>A0A060UYP1_9PROT</name>
<keyword evidence="6 8" id="KW-0411">Iron-sulfur</keyword>
<feature type="binding site" evidence="8">
    <location>
        <position position="40"/>
    </location>
    <ligand>
        <name>[4Fe-4S] cluster</name>
        <dbReference type="ChEBI" id="CHEBI:49883"/>
        <note>4Fe-4S-S-AdoMet</note>
    </ligand>
</feature>
<evidence type="ECO:0000256" key="4">
    <source>
        <dbReference type="ARBA" id="ARBA00022842"/>
    </source>
</evidence>
<keyword evidence="4 8" id="KW-0460">Magnesium</keyword>
<feature type="binding site" evidence="8">
    <location>
        <begin position="14"/>
        <end position="16"/>
    </location>
    <ligand>
        <name>substrate</name>
    </ligand>
</feature>
<dbReference type="UniPathway" id="UPA00391"/>
<evidence type="ECO:0000256" key="8">
    <source>
        <dbReference type="HAMAP-Rule" id="MF_00917"/>
    </source>
</evidence>
<evidence type="ECO:0000313" key="11">
    <source>
        <dbReference type="EMBL" id="SMH66119.1"/>
    </source>
</evidence>
<dbReference type="SFLD" id="SFLDS00029">
    <property type="entry name" value="Radical_SAM"/>
    <property type="match status" value="1"/>
</dbReference>
<keyword evidence="12" id="KW-1185">Reference proteome</keyword>
<feature type="binding site" evidence="8">
    <location>
        <position position="37"/>
    </location>
    <ligand>
        <name>[4Fe-4S] cluster</name>
        <dbReference type="ChEBI" id="CHEBI:49883"/>
        <note>4Fe-4S-S-AdoMet</note>
    </ligand>
</feature>
<comment type="cofactor">
    <cofactor evidence="8">
        <name>[4Fe-4S] cluster</name>
        <dbReference type="ChEBI" id="CHEBI:49883"/>
    </cofactor>
    <text evidence="8">Binds 1 [4Fe-4S] cluster. The cluster is coordinated with 3 cysteines and an exchangeable S-adenosyl-L-methionine.</text>
</comment>
<keyword evidence="7 8" id="KW-0456">Lyase</keyword>
<dbReference type="EMBL" id="CCCS020000052">
    <property type="protein sequence ID" value="CDQ11599.1"/>
    <property type="molecule type" value="Genomic_DNA"/>
</dbReference>
<evidence type="ECO:0000256" key="2">
    <source>
        <dbReference type="ARBA" id="ARBA00022691"/>
    </source>
</evidence>
<evidence type="ECO:0000256" key="5">
    <source>
        <dbReference type="ARBA" id="ARBA00023004"/>
    </source>
</evidence>
<feature type="domain" description="Radical SAM core" evidence="9">
    <location>
        <begin position="20"/>
        <end position="210"/>
    </location>
</feature>
<comment type="pathway">
    <text evidence="8">Purine metabolism; 7-cyano-7-deazaguanine biosynthesis.</text>
</comment>